<keyword evidence="7 15" id="KW-0863">Zinc-finger</keyword>
<dbReference type="Gene3D" id="1.20.120.150">
    <property type="entry name" value="FKBP12-rapamycin binding domain"/>
    <property type="match status" value="1"/>
</dbReference>
<evidence type="ECO:0000256" key="1">
    <source>
        <dbReference type="ARBA" id="ARBA00011031"/>
    </source>
</evidence>
<dbReference type="Gene3D" id="1.10.1070.11">
    <property type="entry name" value="Phosphatidylinositol 3-/4-kinase, catalytic domain"/>
    <property type="match status" value="1"/>
</dbReference>
<evidence type="ECO:0000256" key="7">
    <source>
        <dbReference type="ARBA" id="ARBA00022771"/>
    </source>
</evidence>
<name>A0AA39IFZ0_9BILA</name>
<dbReference type="InterPro" id="IPR003151">
    <property type="entry name" value="PIK-rel_kinase_FAT"/>
</dbReference>
<dbReference type="GO" id="GO:0016242">
    <property type="term" value="P:negative regulation of macroautophagy"/>
    <property type="evidence" value="ECO:0007669"/>
    <property type="project" value="TreeGrafter"/>
</dbReference>
<keyword evidence="23" id="KW-1185">Reference proteome</keyword>
<dbReference type="PROSITE" id="PS00915">
    <property type="entry name" value="PI3_4_KINASE_1"/>
    <property type="match status" value="1"/>
</dbReference>
<dbReference type="PROSITE" id="PS00916">
    <property type="entry name" value="PI3_4_KINASE_2"/>
    <property type="match status" value="1"/>
</dbReference>
<evidence type="ECO:0000259" key="20">
    <source>
        <dbReference type="PROSITE" id="PS51189"/>
    </source>
</evidence>
<dbReference type="FunFam" id="1.10.1070.11:FF:000040">
    <property type="entry name" value="Serine/threonine-protein kinase TOR"/>
    <property type="match status" value="1"/>
</dbReference>
<dbReference type="GO" id="GO:0008270">
    <property type="term" value="F:zinc ion binding"/>
    <property type="evidence" value="ECO:0007669"/>
    <property type="project" value="UniProtKB-KW"/>
</dbReference>
<dbReference type="GO" id="GO:0044877">
    <property type="term" value="F:protein-containing complex binding"/>
    <property type="evidence" value="ECO:0007669"/>
    <property type="project" value="InterPro"/>
</dbReference>
<dbReference type="InterPro" id="IPR011989">
    <property type="entry name" value="ARM-like"/>
</dbReference>
<dbReference type="SUPFAM" id="SSF56112">
    <property type="entry name" value="Protein kinase-like (PK-like)"/>
    <property type="match status" value="1"/>
</dbReference>
<evidence type="ECO:0000256" key="15">
    <source>
        <dbReference type="PROSITE-ProRule" id="PRU00042"/>
    </source>
</evidence>
<dbReference type="SMART" id="SM01346">
    <property type="entry name" value="DUF3385"/>
    <property type="match status" value="1"/>
</dbReference>
<dbReference type="FunFam" id="1.20.120.150:FF:000001">
    <property type="entry name" value="Serine/threonine-protein kinase TOR"/>
    <property type="match status" value="1"/>
</dbReference>
<dbReference type="InterPro" id="IPR009076">
    <property type="entry name" value="FRB_dom"/>
</dbReference>
<dbReference type="FunFam" id="3.30.160.60:FF:000621">
    <property type="entry name" value="FLT3-interacting zinc finger 1"/>
    <property type="match status" value="1"/>
</dbReference>
<dbReference type="SUPFAM" id="SSF57667">
    <property type="entry name" value="beta-beta-alpha zinc fingers"/>
    <property type="match status" value="2"/>
</dbReference>
<dbReference type="GO" id="GO:0005634">
    <property type="term" value="C:nucleus"/>
    <property type="evidence" value="ECO:0007669"/>
    <property type="project" value="TreeGrafter"/>
</dbReference>
<dbReference type="InterPro" id="IPR018936">
    <property type="entry name" value="PI3/4_kinase_CS"/>
</dbReference>
<dbReference type="PROSITE" id="PS50157">
    <property type="entry name" value="ZINC_FINGER_C2H2_2"/>
    <property type="match status" value="3"/>
</dbReference>
<dbReference type="InterPro" id="IPR011990">
    <property type="entry name" value="TPR-like_helical_dom_sf"/>
</dbReference>
<dbReference type="PROSITE" id="PS51189">
    <property type="entry name" value="FAT"/>
    <property type="match status" value="1"/>
</dbReference>
<dbReference type="InterPro" id="IPR050517">
    <property type="entry name" value="DDR_Repair_Kinase"/>
</dbReference>
<comment type="catalytic activity">
    <reaction evidence="14">
        <text>L-seryl-[protein] + ATP = O-phospho-L-seryl-[protein] + ADP + H(+)</text>
        <dbReference type="Rhea" id="RHEA:17989"/>
        <dbReference type="Rhea" id="RHEA-COMP:9863"/>
        <dbReference type="Rhea" id="RHEA-COMP:11604"/>
        <dbReference type="ChEBI" id="CHEBI:15378"/>
        <dbReference type="ChEBI" id="CHEBI:29999"/>
        <dbReference type="ChEBI" id="CHEBI:30616"/>
        <dbReference type="ChEBI" id="CHEBI:83421"/>
        <dbReference type="ChEBI" id="CHEBI:456216"/>
        <dbReference type="EC" id="2.7.11.1"/>
    </reaction>
</comment>
<evidence type="ECO:0000256" key="13">
    <source>
        <dbReference type="ARBA" id="ARBA00047899"/>
    </source>
</evidence>
<keyword evidence="2 16" id="KW-0723">Serine/threonine-protein kinase</keyword>
<dbReference type="GO" id="GO:0005737">
    <property type="term" value="C:cytoplasm"/>
    <property type="evidence" value="ECO:0007669"/>
    <property type="project" value="TreeGrafter"/>
</dbReference>
<dbReference type="EC" id="2.7.11.1" evidence="16"/>
<dbReference type="InterPro" id="IPR016024">
    <property type="entry name" value="ARM-type_fold"/>
</dbReference>
<dbReference type="Gene3D" id="3.30.160.60">
    <property type="entry name" value="Classic Zinc Finger"/>
    <property type="match status" value="3"/>
</dbReference>
<dbReference type="GO" id="GO:0004674">
    <property type="term" value="F:protein serine/threonine kinase activity"/>
    <property type="evidence" value="ECO:0007669"/>
    <property type="project" value="UniProtKB-KW"/>
</dbReference>
<dbReference type="Pfam" id="PF00454">
    <property type="entry name" value="PI3_PI4_kinase"/>
    <property type="match status" value="1"/>
</dbReference>
<keyword evidence="10 16" id="KW-0067">ATP-binding</keyword>
<evidence type="ECO:0000256" key="17">
    <source>
        <dbReference type="SAM" id="MobiDB-lite"/>
    </source>
</evidence>
<dbReference type="SMART" id="SM00146">
    <property type="entry name" value="PI3Kc"/>
    <property type="match status" value="1"/>
</dbReference>
<accession>A0AA39IFZ0</accession>
<dbReference type="InterPro" id="IPR011009">
    <property type="entry name" value="Kinase-like_dom_sf"/>
</dbReference>
<evidence type="ECO:0000256" key="2">
    <source>
        <dbReference type="ARBA" id="ARBA00022527"/>
    </source>
</evidence>
<comment type="caution">
    <text evidence="22">The sequence shown here is derived from an EMBL/GenBank/DDBJ whole genome shotgun (WGS) entry which is preliminary data.</text>
</comment>
<feature type="domain" description="C2H2-type" evidence="18">
    <location>
        <begin position="2692"/>
        <end position="2719"/>
    </location>
</feature>
<dbReference type="InterPro" id="IPR036236">
    <property type="entry name" value="Znf_C2H2_sf"/>
</dbReference>
<dbReference type="Gene3D" id="1.25.40.10">
    <property type="entry name" value="Tetratricopeptide repeat domain"/>
    <property type="match status" value="1"/>
</dbReference>
<dbReference type="InterPro" id="IPR013087">
    <property type="entry name" value="Znf_C2H2_type"/>
</dbReference>
<dbReference type="PROSITE" id="PS50290">
    <property type="entry name" value="PI3_4_KINASE_3"/>
    <property type="match status" value="1"/>
</dbReference>
<dbReference type="SMART" id="SM01345">
    <property type="entry name" value="Rapamycin_bind"/>
    <property type="match status" value="1"/>
</dbReference>
<dbReference type="GO" id="GO:0031932">
    <property type="term" value="C:TORC2 complex"/>
    <property type="evidence" value="ECO:0007669"/>
    <property type="project" value="TreeGrafter"/>
</dbReference>
<comment type="similarity">
    <text evidence="1 16">Belongs to the PI3/PI4-kinase family.</text>
</comment>
<dbReference type="EMBL" id="JAUCMV010000001">
    <property type="protein sequence ID" value="KAK0422861.1"/>
    <property type="molecule type" value="Genomic_DNA"/>
</dbReference>
<evidence type="ECO:0000256" key="8">
    <source>
        <dbReference type="ARBA" id="ARBA00022777"/>
    </source>
</evidence>
<dbReference type="FunFam" id="3.30.1010.10:FF:000006">
    <property type="entry name" value="Serine/threonine-protein kinase TOR"/>
    <property type="match status" value="1"/>
</dbReference>
<sequence>MQRDPTENKQIIDFLERFDRIAKKISDAEHSDDAKKARKNLKSEIDQLMQLLSTSGTDAYAHGTPKWRIMKSIFDSITNVKAIKLATRMTSYWIYTSESKALVDAAIEAFGELMGATKNEGKSLAGVILARELALTTPSFFINKASFFFTKIYRLIKNPKISVRQASAQALAAAFLVTAQRESKEDNKEEWFKTALAEAMNRDTTLTKDDSQHASLLIFNELLRVANDAAEKVRLQINGIKPTHKQPTADPMDWLIESNVQIGVESSNARETVDRSYEAIVQRCLDARVARASYCHLVLLEIFPRLSSFRKSTRGEKEKSNEEEKRQRDRIEMISYIMDHISTKPGPMNSEALTALGLMIHGSPTELELKAIEAVNLVRQQIQYAQNKKRAVDPSVFKCLSLICRSRTDTIEKMIKDLLPILFKTGLSKGLTNVMHEVCVSMPNLKPDVQDGILRILSCLLMNKSVPDKLAAPTDPPKPNLPLVVTDKASTKLALNTLGEFDFQRHSLQMFMNYIAQGYLACEWSDVRLSAVHCCADVLKPFINQYEKPDCPGREKVLSMIQTVLRSLVQVAVVDSDVSVRRTVLRCFTEADKIFHYHLAQAEMLDMVFMTLHDEKYEMQQEAVDLLGQLADLNPAFVYPRMRRVILETISKLKNSKKAKLEEHSALLIQKIAVQCPKFMRPYMSSVLEALTPHITGAQVDTGVQVRVLNALGELALVGGPDLILEMKHIFPSLIRFLQDMSNLQKREAALRTMGQICQNSGYVVDPYKDYPDLLDILLKLLKNELSVSMRRLTVKILGIMGALDPYTHKVYTGMVQSAKAKSLALSLPTAGKSVEDRQDIMQWIAYEKCTLVQFYPSIAINKLLSMLDDEALVQHRQATEAIESLEKIFANLQSDCAPFVKPVISKVIHLIETCTADKRQHYVHKLASFVFLVGKLIKPHLRDIFRLMGSCWTETEDVKVREGVIKVLQNLGEGLGTDFAPYVAELCPYLLLVVNSDDSTNKELIICALECVQKIVRCLGPHIHLILPPVLEVVDNRTLAIKVRTKATETLVEMVRKLMLAEHAPMIMQTWMRCIHVPELRCSLMALLVALVEQMQRQFQVFNSSVTMLLEKYSVNDYRQEFKNAVEKINRADANGYLNGTDLIIDGRERRLSKPGGKKPEKQLKASSVEEIRDLCGIAKTLKADSSREEWNQFLEISKMKFLKNSTSAALKICGTVSEIHPPLATDLFNAAFMSLWTNLTESVQDELTHMLTYVLDHCRYPDPIQTILNLAEFMDHSEKGPFPVTPDNLSRSARNTKAYAKALRYTEIMVRTKELKGEGHDAAHFQAMIMYANKLNVEEISRGVVKLAEESNMETSGRWYEKLGEWEKALKMYNDEEKNISPTTSANEIAVCKMRCLESLGRWDDLRHSGNRVNDPKFGTDESLKARVAILAARGCWALGDWKQMQEYVDKVDVTHQDGSFLRAVLAIRNEKYEEATKYVQKVRDMFDSELTTMASESYERAYGAMVLVQQLSELEEAIEYRIRPERRSRIAVLWSRRLQGCRKNIEQWHRLLMVRSLVLSLNEMHPLWIKFASLCRRQGKTDLSRRVLRSLLNPASENTTSERLDDKSPLCIRNKLFQTDKPHLVFAVCKQMWIDGHYAEAFSTLNELRKFMEGSTRIQVQTAKDHEIVRESKKLVAKCYLKMGEWSPTIKSENIPIPNLPTDEAQLFAGATKYDPKWQKAWQRLATIFYNRVMLDRKANKKLIQLVIKYDESSRQLQSPIPIPVQSPIPVSMPLTVGPPQLTMSMPPIPNQTPIIHQLPATHPAHPGMMMAAAPMPMPQQGIPQGALPPVPLAPVPLAQAVPQAPLPQGAIPPQVFPPGHMPVTGAMAQGMPGALPAPTMLIGGFPSTQVSTGVAGPVYVSPVMGYAQQFNPPPAPTQQPTEEAQNLVRDAKDTMIYFVHAIQLAEGSRLENTLRLFQLVSDFGSVKELNEHLQKILHQIPVDTWLEVIPQLMAKLDSEPDVANLFKLIIVNLGKEHPQSLVYALTVASESSTHTRAKNAKAVMATLREAKASLFDEAKMVADEFVRCAILWHEQWHEALEEASRLYFHEKNPKAMLAKLKPLHMMISQAQQQLTLKEQSFNTTYYNDLKDALEHCEAFERTKDQKEMSSAWELYYNVFKRISQQLRQLNSLDLNYISPKLADARSLELAVPGTYDPSKELVRIEKIDAQLNVIMSKQRPRKISIRGSDGNLYAFLLKGHEDPRQDERVMQLFGLINTLLLHENDTCRRNLTIQRYSIVPLSSNSGLIGWLSNSDTLHALIRDYREKNMISLSAEHKHMQEMCNDIESLTLMQKVHVFLTAMSKTKGDDLQKILWMKSPNSETWFDRRTNFTRSMACMSMVGYILGLGDRHPSNLMLDRLSGKIVHIDFGDCFEVAMTREKYPEKIPFRLTRMLVQAMEVTGTEGNYRITCERVLRVMRHNRESLLAVLEAFVYDPLINWRLDTGKNKPDAASGADGRNSKAESAIGRINRKLTGRDFDQNAEITVELQVDRLIKQARSEENLCQGYIGWCPFWILSGSPTAENDLLSAYKTEGKFFGTRKNPKAMDNFWPLNALLFSTWMGHYYRSQQLAQVAPPPEAPSAPSTPQEEQTPSTPNRASSDASTESPPSSGNEKKPRKRFKCPECGASVSRKFLLTGHMRIHTGEKPFACRLCPKRFADASNLRVHEKTHSPEKTFQCADCDKRFALSLYLKKHVKRRHHKP</sequence>
<keyword evidence="5" id="KW-0677">Repeat</keyword>
<evidence type="ECO:0000256" key="5">
    <source>
        <dbReference type="ARBA" id="ARBA00022737"/>
    </source>
</evidence>
<dbReference type="SMART" id="SM00355">
    <property type="entry name" value="ZnF_C2H2"/>
    <property type="match status" value="3"/>
</dbReference>
<feature type="domain" description="FATC" evidence="21">
    <location>
        <begin position="2526"/>
        <end position="2558"/>
    </location>
</feature>
<dbReference type="InterPro" id="IPR003152">
    <property type="entry name" value="FATC_dom"/>
</dbReference>
<dbReference type="PANTHER" id="PTHR11139:SF9">
    <property type="entry name" value="SERINE_THREONINE-PROTEIN KINASE MTOR"/>
    <property type="match status" value="1"/>
</dbReference>
<dbReference type="InterPro" id="IPR024585">
    <property type="entry name" value="mTOR_dom"/>
</dbReference>
<dbReference type="PROSITE" id="PS00028">
    <property type="entry name" value="ZINC_FINGER_C2H2_1"/>
    <property type="match status" value="3"/>
</dbReference>
<feature type="domain" description="FAT" evidence="20">
    <location>
        <begin position="1290"/>
        <end position="2035"/>
    </location>
</feature>
<evidence type="ECO:0000259" key="19">
    <source>
        <dbReference type="PROSITE" id="PS50290"/>
    </source>
</evidence>
<proteinExistence type="inferred from homology"/>
<keyword evidence="8 16" id="KW-0418">Kinase</keyword>
<dbReference type="InterPro" id="IPR000403">
    <property type="entry name" value="PI3/4_kinase_cat_dom"/>
</dbReference>
<keyword evidence="12" id="KW-0804">Transcription</keyword>
<dbReference type="InterPro" id="IPR014009">
    <property type="entry name" value="PIK_FAT"/>
</dbReference>
<dbReference type="SMART" id="SM01343">
    <property type="entry name" value="FATC"/>
    <property type="match status" value="1"/>
</dbReference>
<dbReference type="Pfam" id="PF00096">
    <property type="entry name" value="zf-C2H2"/>
    <property type="match status" value="2"/>
</dbReference>
<dbReference type="InterPro" id="IPR036940">
    <property type="entry name" value="PI3/4_kinase_cat_sf"/>
</dbReference>
<dbReference type="Pfam" id="PF23593">
    <property type="entry name" value="HEAT_ATR"/>
    <property type="match status" value="1"/>
</dbReference>
<dbReference type="GO" id="GO:0031931">
    <property type="term" value="C:TORC1 complex"/>
    <property type="evidence" value="ECO:0007669"/>
    <property type="project" value="UniProtKB-ARBA"/>
</dbReference>
<feature type="domain" description="C2H2-type" evidence="18">
    <location>
        <begin position="2664"/>
        <end position="2691"/>
    </location>
</feature>
<evidence type="ECO:0000256" key="9">
    <source>
        <dbReference type="ARBA" id="ARBA00022833"/>
    </source>
</evidence>
<feature type="compositionally biased region" description="Low complexity" evidence="17">
    <location>
        <begin position="2642"/>
        <end position="2654"/>
    </location>
</feature>
<reference evidence="22" key="1">
    <citation type="submission" date="2023-06" db="EMBL/GenBank/DDBJ databases">
        <title>Genomic analysis of the entomopathogenic nematode Steinernema hermaphroditum.</title>
        <authorList>
            <person name="Schwarz E.M."/>
            <person name="Heppert J.K."/>
            <person name="Baniya A."/>
            <person name="Schwartz H.T."/>
            <person name="Tan C.-H."/>
            <person name="Antoshechkin I."/>
            <person name="Sternberg P.W."/>
            <person name="Goodrich-Blair H."/>
            <person name="Dillman A.R."/>
        </authorList>
    </citation>
    <scope>NUCLEOTIDE SEQUENCE</scope>
    <source>
        <strain evidence="22">PS9179</strain>
        <tissue evidence="22">Whole animal</tissue>
    </source>
</reference>
<comment type="catalytic activity">
    <reaction evidence="13 16">
        <text>L-threonyl-[protein] + ATP = O-phospho-L-threonyl-[protein] + ADP + H(+)</text>
        <dbReference type="Rhea" id="RHEA:46608"/>
        <dbReference type="Rhea" id="RHEA-COMP:11060"/>
        <dbReference type="Rhea" id="RHEA-COMP:11605"/>
        <dbReference type="ChEBI" id="CHEBI:15378"/>
        <dbReference type="ChEBI" id="CHEBI:30013"/>
        <dbReference type="ChEBI" id="CHEBI:30616"/>
        <dbReference type="ChEBI" id="CHEBI:61977"/>
        <dbReference type="ChEBI" id="CHEBI:456216"/>
        <dbReference type="EC" id="2.7.11.1"/>
    </reaction>
</comment>
<dbReference type="PROSITE" id="PS51190">
    <property type="entry name" value="FATC"/>
    <property type="match status" value="1"/>
</dbReference>
<dbReference type="FunFam" id="3.30.160.60:FF:000100">
    <property type="entry name" value="Zinc finger 45-like"/>
    <property type="match status" value="1"/>
</dbReference>
<protein>
    <recommendedName>
        <fullName evidence="16">Serine/threonine-protein kinase TOR</fullName>
        <ecNumber evidence="16">2.7.11.1</ecNumber>
    </recommendedName>
</protein>
<feature type="region of interest" description="Disordered" evidence="17">
    <location>
        <begin position="2615"/>
        <end position="2665"/>
    </location>
</feature>
<evidence type="ECO:0000256" key="3">
    <source>
        <dbReference type="ARBA" id="ARBA00022679"/>
    </source>
</evidence>
<evidence type="ECO:0000259" key="21">
    <source>
        <dbReference type="PROSITE" id="PS51190"/>
    </source>
</evidence>
<evidence type="ECO:0000256" key="16">
    <source>
        <dbReference type="RuleBase" id="RU364109"/>
    </source>
</evidence>
<dbReference type="GO" id="GO:0005524">
    <property type="term" value="F:ATP binding"/>
    <property type="evidence" value="ECO:0007669"/>
    <property type="project" value="UniProtKB-KW"/>
</dbReference>
<evidence type="ECO:0000256" key="12">
    <source>
        <dbReference type="ARBA" id="ARBA00023163"/>
    </source>
</evidence>
<keyword evidence="6 16" id="KW-0547">Nucleotide-binding</keyword>
<evidence type="ECO:0000313" key="22">
    <source>
        <dbReference type="EMBL" id="KAK0422861.1"/>
    </source>
</evidence>
<gene>
    <name evidence="22" type="ORF">QR680_007831</name>
</gene>
<evidence type="ECO:0000256" key="4">
    <source>
        <dbReference type="ARBA" id="ARBA00022723"/>
    </source>
</evidence>
<evidence type="ECO:0000313" key="23">
    <source>
        <dbReference type="Proteomes" id="UP001175271"/>
    </source>
</evidence>
<dbReference type="Gene3D" id="1.25.10.10">
    <property type="entry name" value="Leucine-rich Repeat Variant"/>
    <property type="match status" value="1"/>
</dbReference>
<dbReference type="Pfam" id="PF02260">
    <property type="entry name" value="FATC"/>
    <property type="match status" value="1"/>
</dbReference>
<dbReference type="InterPro" id="IPR036738">
    <property type="entry name" value="FRB_sf"/>
</dbReference>
<evidence type="ECO:0000256" key="10">
    <source>
        <dbReference type="ARBA" id="ARBA00022840"/>
    </source>
</evidence>
<dbReference type="GO" id="GO:0038202">
    <property type="term" value="P:TORC1 signaling"/>
    <property type="evidence" value="ECO:0007669"/>
    <property type="project" value="TreeGrafter"/>
</dbReference>
<evidence type="ECO:0000259" key="18">
    <source>
        <dbReference type="PROSITE" id="PS50157"/>
    </source>
</evidence>
<dbReference type="Pfam" id="PF02259">
    <property type="entry name" value="FAT"/>
    <property type="match status" value="1"/>
</dbReference>
<dbReference type="CDD" id="cd05169">
    <property type="entry name" value="PIKKc_TOR"/>
    <property type="match status" value="1"/>
</dbReference>
<evidence type="ECO:0000256" key="6">
    <source>
        <dbReference type="ARBA" id="ARBA00022741"/>
    </source>
</evidence>
<dbReference type="PANTHER" id="PTHR11139">
    <property type="entry name" value="ATAXIA TELANGIECTASIA MUTATED ATM -RELATED"/>
    <property type="match status" value="1"/>
</dbReference>
<feature type="domain" description="PI3K/PI4K catalytic" evidence="19">
    <location>
        <begin position="2211"/>
        <end position="2542"/>
    </location>
</feature>
<dbReference type="InterPro" id="IPR026683">
    <property type="entry name" value="TOR_cat"/>
</dbReference>
<keyword evidence="4" id="KW-0479">Metal-binding</keyword>
<evidence type="ECO:0000256" key="11">
    <source>
        <dbReference type="ARBA" id="ARBA00023015"/>
    </source>
</evidence>
<dbReference type="InterPro" id="IPR057564">
    <property type="entry name" value="HEAT_ATR"/>
</dbReference>
<dbReference type="Pfam" id="PF08771">
    <property type="entry name" value="FRB_dom"/>
    <property type="match status" value="1"/>
</dbReference>
<dbReference type="Proteomes" id="UP001175271">
    <property type="component" value="Unassembled WGS sequence"/>
</dbReference>
<feature type="domain" description="C2H2-type" evidence="18">
    <location>
        <begin position="2720"/>
        <end position="2746"/>
    </location>
</feature>
<keyword evidence="9" id="KW-0862">Zinc</keyword>
<dbReference type="SUPFAM" id="SSF48371">
    <property type="entry name" value="ARM repeat"/>
    <property type="match status" value="1"/>
</dbReference>
<organism evidence="22 23">
    <name type="scientific">Steinernema hermaphroditum</name>
    <dbReference type="NCBI Taxonomy" id="289476"/>
    <lineage>
        <taxon>Eukaryota</taxon>
        <taxon>Metazoa</taxon>
        <taxon>Ecdysozoa</taxon>
        <taxon>Nematoda</taxon>
        <taxon>Chromadorea</taxon>
        <taxon>Rhabditida</taxon>
        <taxon>Tylenchina</taxon>
        <taxon>Panagrolaimomorpha</taxon>
        <taxon>Strongyloidoidea</taxon>
        <taxon>Steinernematidae</taxon>
        <taxon>Steinernema</taxon>
    </lineage>
</organism>
<dbReference type="SUPFAM" id="SSF47212">
    <property type="entry name" value="FKBP12-rapamycin-binding domain of FKBP-rapamycin-associated protein (FRAP)"/>
    <property type="match status" value="1"/>
</dbReference>
<keyword evidence="3 16" id="KW-0808">Transferase</keyword>
<evidence type="ECO:0000256" key="14">
    <source>
        <dbReference type="ARBA" id="ARBA00048679"/>
    </source>
</evidence>
<keyword evidence="11" id="KW-0805">Transcription regulation</keyword>
<dbReference type="GO" id="GO:0045727">
    <property type="term" value="P:positive regulation of translation"/>
    <property type="evidence" value="ECO:0007669"/>
    <property type="project" value="UniProtKB-ARBA"/>
</dbReference>
<dbReference type="Pfam" id="PF11865">
    <property type="entry name" value="mTOR_dom"/>
    <property type="match status" value="1"/>
</dbReference>